<dbReference type="PANTHER" id="PTHR10335:SF23">
    <property type="entry name" value="OB FOLD-CONTAINING PROTEIN, NUCLEIC ACID BINDING"/>
    <property type="match status" value="1"/>
</dbReference>
<feature type="region of interest" description="Disordered" evidence="1">
    <location>
        <begin position="24"/>
        <end position="53"/>
    </location>
</feature>
<keyword evidence="4" id="KW-1185">Reference proteome</keyword>
<feature type="compositionally biased region" description="Gly residues" evidence="1">
    <location>
        <begin position="539"/>
        <end position="567"/>
    </location>
</feature>
<dbReference type="Pfam" id="PF10307">
    <property type="entry name" value="HAD_SAK_1"/>
    <property type="match status" value="1"/>
</dbReference>
<dbReference type="Proteomes" id="UP001642501">
    <property type="component" value="Unassembled WGS sequence"/>
</dbReference>
<feature type="compositionally biased region" description="Low complexity" evidence="1">
    <location>
        <begin position="524"/>
        <end position="538"/>
    </location>
</feature>
<dbReference type="PANTHER" id="PTHR10335">
    <property type="entry name" value="RRNA 2-O-METHYLTRANSFERASE FIBRILLARIN"/>
    <property type="match status" value="1"/>
</dbReference>
<proteinExistence type="predicted"/>
<feature type="domain" description="Swiss Army Knife RNA repair protein HAD" evidence="2">
    <location>
        <begin position="95"/>
        <end position="300"/>
    </location>
</feature>
<comment type="caution">
    <text evidence="3">The sequence shown here is derived from an EMBL/GenBank/DDBJ whole genome shotgun (WGS) entry which is preliminary data.</text>
</comment>
<evidence type="ECO:0000313" key="4">
    <source>
        <dbReference type="Proteomes" id="UP001642501"/>
    </source>
</evidence>
<gene>
    <name evidence="3" type="primary">EFM5_1</name>
    <name evidence="3" type="ORF">SEPCBS57363_004757</name>
</gene>
<evidence type="ECO:0000256" key="1">
    <source>
        <dbReference type="SAM" id="MobiDB-lite"/>
    </source>
</evidence>
<feature type="region of interest" description="Disordered" evidence="1">
    <location>
        <begin position="458"/>
        <end position="613"/>
    </location>
</feature>
<accession>A0ABP0DTS5</accession>
<dbReference type="EMBL" id="CAWUOM010000093">
    <property type="protein sequence ID" value="CAK7271701.1"/>
    <property type="molecule type" value="Genomic_DNA"/>
</dbReference>
<sequence length="613" mass="66736">MTLSAAAVYGAAVYGAAARSGTLPQQQPLQTIPTSDNAPGINPDGHSNISTSGRISESFTPTAITRWSLLNHKLPLADAIQSIYIYDFDNTLFKTPLPNSKLWSPPTIGSLSDGISFSTGGWWHDVRILAATGAGQEKEESRAWDGWWNEQIVELVRLTTKQPGALCVLLTGRSEQGYSDLLQRMVNSKKLEFDLIALKPAVGPNNEQFKSTMSFKQAFLRALMETYASATEIRIYEDRPRHVTGFRNFLVKYNEDRQQRLKSPLPPIKGEVIHVVENATSLDSVTEVAEVQHMVNRHNAALDGKEGRLLIKRTVNYTGYMIQEADTTRLLKFLQLPPEVNGRDVKFHANCIIISTRVCPPHLLAKTGGMGSKMMWRVTEVGGVDNGVWAVKVRPTVPGTPYHTLDGFPMVILAVRRTFYPQHASRIRNWTPVPPNEAFEFETTIGEKATLCVEPEVVPESGDRDSYDGQAGRQPPYKRQRGAHNPSHHTSSALHRPRPNTDANASAQPAAYGGPSRGAGGQYGSSAGVRGSHSASAGRGRGGQSGGRGNYRGGSGASTRGGRGGAATSGPAVPKKPVSRNPGHYQYQSMDDVGASTSPQFLPRQKIVYDDSI</sequence>
<reference evidence="3 4" key="1">
    <citation type="submission" date="2024-01" db="EMBL/GenBank/DDBJ databases">
        <authorList>
            <person name="Allen C."/>
            <person name="Tagirdzhanova G."/>
        </authorList>
    </citation>
    <scope>NUCLEOTIDE SEQUENCE [LARGE SCALE GENOMIC DNA]</scope>
    <source>
        <strain evidence="3 4">CBS 573.63</strain>
    </source>
</reference>
<name>A0ABP0DTS5_9PEZI</name>
<evidence type="ECO:0000313" key="3">
    <source>
        <dbReference type="EMBL" id="CAK7271701.1"/>
    </source>
</evidence>
<protein>
    <submittedName>
        <fullName evidence="3">Protein-lysine N-methyltransferase efm5</fullName>
    </submittedName>
</protein>
<dbReference type="InterPro" id="IPR018812">
    <property type="entry name" value="SAK_HAD"/>
</dbReference>
<organism evidence="3 4">
    <name type="scientific">Sporothrix epigloea</name>
    <dbReference type="NCBI Taxonomy" id="1892477"/>
    <lineage>
        <taxon>Eukaryota</taxon>
        <taxon>Fungi</taxon>
        <taxon>Dikarya</taxon>
        <taxon>Ascomycota</taxon>
        <taxon>Pezizomycotina</taxon>
        <taxon>Sordariomycetes</taxon>
        <taxon>Sordariomycetidae</taxon>
        <taxon>Ophiostomatales</taxon>
        <taxon>Ophiostomataceae</taxon>
        <taxon>Sporothrix</taxon>
    </lineage>
</organism>
<evidence type="ECO:0000259" key="2">
    <source>
        <dbReference type="Pfam" id="PF10307"/>
    </source>
</evidence>